<evidence type="ECO:0000256" key="3">
    <source>
        <dbReference type="ARBA" id="ARBA00023136"/>
    </source>
</evidence>
<reference evidence="5" key="1">
    <citation type="submission" date="2020-05" db="EMBL/GenBank/DDBJ databases">
        <title>Sulfur intermediates as new biogeochemical hubs in an aquatic model microbial ecosystem.</title>
        <authorList>
            <person name="Vigneron A."/>
        </authorList>
    </citation>
    <scope>NUCLEOTIDE SEQUENCE</scope>
    <source>
        <strain evidence="5">Bin.250</strain>
    </source>
</reference>
<dbReference type="EMBL" id="JABMOJ010000026">
    <property type="protein sequence ID" value="NQV63847.1"/>
    <property type="molecule type" value="Genomic_DNA"/>
</dbReference>
<dbReference type="PANTHER" id="PTHR38100">
    <property type="entry name" value="HIGH FREQUENCY LYSOGENIZATION PROTEIN HFLD"/>
    <property type="match status" value="1"/>
</dbReference>
<comment type="caution">
    <text evidence="5">The sequence shown here is derived from an EMBL/GenBank/DDBJ whole genome shotgun (WGS) entry which is preliminary data.</text>
</comment>
<dbReference type="GO" id="GO:0005886">
    <property type="term" value="C:plasma membrane"/>
    <property type="evidence" value="ECO:0007669"/>
    <property type="project" value="UniProtKB-SubCell"/>
</dbReference>
<accession>A0A972VWH9</accession>
<dbReference type="InterPro" id="IPR035932">
    <property type="entry name" value="HflD-like_sf"/>
</dbReference>
<keyword evidence="2 4" id="KW-0963">Cytoplasm</keyword>
<dbReference type="AlphaFoldDB" id="A0A972VWH9"/>
<proteinExistence type="inferred from homology"/>
<evidence type="ECO:0000256" key="2">
    <source>
        <dbReference type="ARBA" id="ARBA00022490"/>
    </source>
</evidence>
<protein>
    <recommendedName>
        <fullName evidence="4">High frequency lysogenization protein HflD homolog</fullName>
    </recommendedName>
</protein>
<evidence type="ECO:0000313" key="6">
    <source>
        <dbReference type="Proteomes" id="UP000754644"/>
    </source>
</evidence>
<evidence type="ECO:0000256" key="1">
    <source>
        <dbReference type="ARBA" id="ARBA00022475"/>
    </source>
</evidence>
<dbReference type="Gene3D" id="1.10.3890.10">
    <property type="entry name" value="HflD-like"/>
    <property type="match status" value="1"/>
</dbReference>
<name>A0A972VWH9_9GAMM</name>
<comment type="similarity">
    <text evidence="4">Belongs to the HflD family.</text>
</comment>
<evidence type="ECO:0000313" key="5">
    <source>
        <dbReference type="EMBL" id="NQV63847.1"/>
    </source>
</evidence>
<keyword evidence="3 4" id="KW-0472">Membrane</keyword>
<evidence type="ECO:0000256" key="4">
    <source>
        <dbReference type="HAMAP-Rule" id="MF_00695"/>
    </source>
</evidence>
<dbReference type="SUPFAM" id="SSF101322">
    <property type="entry name" value="YcfC-like"/>
    <property type="match status" value="1"/>
</dbReference>
<organism evidence="5 6">
    <name type="scientific">SAR86 cluster bacterium</name>
    <dbReference type="NCBI Taxonomy" id="2030880"/>
    <lineage>
        <taxon>Bacteria</taxon>
        <taxon>Pseudomonadati</taxon>
        <taxon>Pseudomonadota</taxon>
        <taxon>Gammaproteobacteria</taxon>
        <taxon>SAR86 cluster</taxon>
    </lineage>
</organism>
<dbReference type="NCBIfam" id="NF001246">
    <property type="entry name" value="PRK00218.1-2"/>
    <property type="match status" value="1"/>
</dbReference>
<keyword evidence="1 4" id="KW-1003">Cell membrane</keyword>
<dbReference type="InterPro" id="IPR007451">
    <property type="entry name" value="HflD"/>
</dbReference>
<dbReference type="Pfam" id="PF04356">
    <property type="entry name" value="DUF489"/>
    <property type="match status" value="1"/>
</dbReference>
<dbReference type="Proteomes" id="UP000754644">
    <property type="component" value="Unassembled WGS sequence"/>
</dbReference>
<gene>
    <name evidence="4 5" type="primary">hflD</name>
    <name evidence="5" type="ORF">HQ497_00655</name>
</gene>
<comment type="subcellular location">
    <subcellularLocation>
        <location evidence="4">Cytoplasm</location>
    </subcellularLocation>
    <subcellularLocation>
        <location evidence="4">Cell membrane</location>
        <topology evidence="4">Peripheral membrane protein</topology>
        <orientation evidence="4">Cytoplasmic side</orientation>
    </subcellularLocation>
</comment>
<dbReference type="HAMAP" id="MF_00695">
    <property type="entry name" value="HflD_protein"/>
    <property type="match status" value="1"/>
</dbReference>
<dbReference type="PANTHER" id="PTHR38100:SF1">
    <property type="entry name" value="HIGH FREQUENCY LYSOGENIZATION PROTEIN HFLD"/>
    <property type="match status" value="1"/>
</dbReference>
<sequence length="208" mass="23038">MSSSWQERTLALAGLIQTVQQVSSIARTGLLARDSMEQSLASIFVQNPSTVSDVYAGARGVRTGLGALGDMLKGFNLQDHGDLLRYMFAVISLERALSADPVMLKTLGERIASIEEQRLFRQQYQSGIDDTTIVELAELYQATLGKIEPRIKVSGSRQQLQIPANINRIRALLLAAVRAAVLWRQVGGRRWQFLTSRGRLQEALNNIL</sequence>
<dbReference type="GO" id="GO:0005737">
    <property type="term" value="C:cytoplasm"/>
    <property type="evidence" value="ECO:0007669"/>
    <property type="project" value="UniProtKB-SubCell"/>
</dbReference>